<comment type="caution">
    <text evidence="2">The sequence shown here is derived from an EMBL/GenBank/DDBJ whole genome shotgun (WGS) entry which is preliminary data.</text>
</comment>
<keyword evidence="3" id="KW-1185">Reference proteome</keyword>
<name>A0A371EHG5_MUCPR</name>
<evidence type="ECO:0000313" key="3">
    <source>
        <dbReference type="Proteomes" id="UP000257109"/>
    </source>
</evidence>
<feature type="compositionally biased region" description="Polar residues" evidence="1">
    <location>
        <begin position="120"/>
        <end position="129"/>
    </location>
</feature>
<feature type="non-terminal residue" evidence="2">
    <location>
        <position position="1"/>
    </location>
</feature>
<dbReference type="Proteomes" id="UP000257109">
    <property type="component" value="Unassembled WGS sequence"/>
</dbReference>
<protein>
    <submittedName>
        <fullName evidence="2">Uncharacterized protein</fullName>
    </submittedName>
</protein>
<reference evidence="2" key="1">
    <citation type="submission" date="2018-05" db="EMBL/GenBank/DDBJ databases">
        <title>Draft genome of Mucuna pruriens seed.</title>
        <authorList>
            <person name="Nnadi N.E."/>
            <person name="Vos R."/>
            <person name="Hasami M.H."/>
            <person name="Devisetty U.K."/>
            <person name="Aguiy J.C."/>
        </authorList>
    </citation>
    <scope>NUCLEOTIDE SEQUENCE [LARGE SCALE GENOMIC DNA]</scope>
    <source>
        <strain evidence="2">JCA_2017</strain>
    </source>
</reference>
<evidence type="ECO:0000256" key="1">
    <source>
        <dbReference type="SAM" id="MobiDB-lite"/>
    </source>
</evidence>
<dbReference type="AlphaFoldDB" id="A0A371EHG5"/>
<proteinExistence type="predicted"/>
<gene>
    <name evidence="2" type="ORF">CR513_55853</name>
</gene>
<feature type="compositionally biased region" description="Polar residues" evidence="1">
    <location>
        <begin position="92"/>
        <end position="112"/>
    </location>
</feature>
<dbReference type="EMBL" id="QJKJ01013876">
    <property type="protein sequence ID" value="RDX65485.1"/>
    <property type="molecule type" value="Genomic_DNA"/>
</dbReference>
<evidence type="ECO:0000313" key="2">
    <source>
        <dbReference type="EMBL" id="RDX65485.1"/>
    </source>
</evidence>
<organism evidence="2 3">
    <name type="scientific">Mucuna pruriens</name>
    <name type="common">Velvet bean</name>
    <name type="synonym">Dolichos pruriens</name>
    <dbReference type="NCBI Taxonomy" id="157652"/>
    <lineage>
        <taxon>Eukaryota</taxon>
        <taxon>Viridiplantae</taxon>
        <taxon>Streptophyta</taxon>
        <taxon>Embryophyta</taxon>
        <taxon>Tracheophyta</taxon>
        <taxon>Spermatophyta</taxon>
        <taxon>Magnoliopsida</taxon>
        <taxon>eudicotyledons</taxon>
        <taxon>Gunneridae</taxon>
        <taxon>Pentapetalae</taxon>
        <taxon>rosids</taxon>
        <taxon>fabids</taxon>
        <taxon>Fabales</taxon>
        <taxon>Fabaceae</taxon>
        <taxon>Papilionoideae</taxon>
        <taxon>50 kb inversion clade</taxon>
        <taxon>NPAAA clade</taxon>
        <taxon>indigoferoid/millettioid clade</taxon>
        <taxon>Phaseoleae</taxon>
        <taxon>Mucuna</taxon>
    </lineage>
</organism>
<accession>A0A371EHG5</accession>
<feature type="region of interest" description="Disordered" evidence="1">
    <location>
        <begin position="75"/>
        <end position="129"/>
    </location>
</feature>
<sequence length="129" mass="14287">MKWILKYIRGSTKACLGFDRRINEDTSHVTIFCDSNYVANFDHRRSLTNIVGFQYCPAKGNNPVEGVRVGLAGPKARRTRKGGARMSLDQVDISSLVRSNESNMEAQPSTEGASHLSRKVATTSRSKNP</sequence>